<evidence type="ECO:0000256" key="5">
    <source>
        <dbReference type="ARBA" id="ARBA00022692"/>
    </source>
</evidence>
<evidence type="ECO:0000256" key="12">
    <source>
        <dbReference type="ARBA" id="ARBA00023303"/>
    </source>
</evidence>
<dbReference type="Gene3D" id="1.10.287.940">
    <property type="entry name" value="atp-gated p2x4 ion channel"/>
    <property type="match status" value="1"/>
</dbReference>
<comment type="catalytic activity">
    <reaction evidence="13">
        <text>Ca(2+)(in) = Ca(2+)(out)</text>
        <dbReference type="Rhea" id="RHEA:29671"/>
        <dbReference type="ChEBI" id="CHEBI:29108"/>
    </reaction>
</comment>
<evidence type="ECO:0000256" key="2">
    <source>
        <dbReference type="ARBA" id="ARBA00009848"/>
    </source>
</evidence>
<evidence type="ECO:0000313" key="16">
    <source>
        <dbReference type="Proteomes" id="UP000269945"/>
    </source>
</evidence>
<name>A0A9X9LDL4_GULGU</name>
<reference evidence="15 16" key="1">
    <citation type="submission" date="2018-10" db="EMBL/GenBank/DDBJ databases">
        <authorList>
            <person name="Ekblom R."/>
            <person name="Jareborg N."/>
        </authorList>
    </citation>
    <scope>NUCLEOTIDE SEQUENCE [LARGE SCALE GENOMIC DNA]</scope>
    <source>
        <tissue evidence="15">Muscle</tissue>
    </source>
</reference>
<gene>
    <name evidence="15" type="ORF">BN2614_LOCUS4</name>
</gene>
<evidence type="ECO:0000313" key="15">
    <source>
        <dbReference type="EMBL" id="VCW50581.1"/>
    </source>
</evidence>
<keyword evidence="5" id="KW-0812">Transmembrane</keyword>
<dbReference type="NCBIfam" id="TIGR00863">
    <property type="entry name" value="P2X"/>
    <property type="match status" value="1"/>
</dbReference>
<dbReference type="Pfam" id="PF00864">
    <property type="entry name" value="P2X_receptor"/>
    <property type="match status" value="1"/>
</dbReference>
<keyword evidence="3" id="KW-0813">Transport</keyword>
<dbReference type="PANTHER" id="PTHR10125:SF21">
    <property type="entry name" value="P2X PURINOCEPTOR 6"/>
    <property type="match status" value="1"/>
</dbReference>
<keyword evidence="12" id="KW-0407">Ion channel</keyword>
<dbReference type="PRINTS" id="PR01307">
    <property type="entry name" value="P2XRECEPTOR"/>
</dbReference>
<feature type="region of interest" description="Disordered" evidence="14">
    <location>
        <begin position="300"/>
        <end position="346"/>
    </location>
</feature>
<feature type="compositionally biased region" description="Low complexity" evidence="14">
    <location>
        <begin position="325"/>
        <end position="342"/>
    </location>
</feature>
<dbReference type="InterPro" id="IPR027309">
    <property type="entry name" value="P2X_extracellular_dom_sf"/>
</dbReference>
<evidence type="ECO:0000256" key="3">
    <source>
        <dbReference type="ARBA" id="ARBA00022448"/>
    </source>
</evidence>
<dbReference type="PANTHER" id="PTHR10125">
    <property type="entry name" value="P2X PURINOCEPTOR"/>
    <property type="match status" value="1"/>
</dbReference>
<keyword evidence="6" id="KW-1133">Transmembrane helix</keyword>
<dbReference type="EMBL" id="CYRY02000859">
    <property type="protein sequence ID" value="VCW50581.1"/>
    <property type="molecule type" value="Genomic_DNA"/>
</dbReference>
<evidence type="ECO:0000256" key="11">
    <source>
        <dbReference type="ARBA" id="ARBA00023286"/>
    </source>
</evidence>
<dbReference type="GO" id="GO:0004931">
    <property type="term" value="F:extracellularly ATP-gated monoatomic cation channel activity"/>
    <property type="evidence" value="ECO:0007669"/>
    <property type="project" value="InterPro"/>
</dbReference>
<keyword evidence="8" id="KW-0472">Membrane</keyword>
<evidence type="ECO:0000256" key="13">
    <source>
        <dbReference type="ARBA" id="ARBA00036634"/>
    </source>
</evidence>
<evidence type="ECO:0000256" key="1">
    <source>
        <dbReference type="ARBA" id="ARBA00004651"/>
    </source>
</evidence>
<dbReference type="InterPro" id="IPR053792">
    <property type="entry name" value="P2X_RECEPTOR_CS"/>
</dbReference>
<comment type="subcellular location">
    <subcellularLocation>
        <location evidence="1">Cell membrane</location>
        <topology evidence="1">Multi-pass membrane protein</topology>
    </subcellularLocation>
</comment>
<keyword evidence="16" id="KW-1185">Reference proteome</keyword>
<dbReference type="InterPro" id="IPR001429">
    <property type="entry name" value="P2X_purnocptor"/>
</dbReference>
<evidence type="ECO:0008006" key="17">
    <source>
        <dbReference type="Google" id="ProtNLM"/>
    </source>
</evidence>
<dbReference type="FunFam" id="2.60.490.10:FF:000001">
    <property type="entry name" value="P2X purinoceptor"/>
    <property type="match status" value="1"/>
</dbReference>
<dbReference type="PRINTS" id="PR01313">
    <property type="entry name" value="P2X6RECEPTOR"/>
</dbReference>
<protein>
    <recommendedName>
        <fullName evidence="17">P2X purinoceptor</fullName>
    </recommendedName>
</protein>
<evidence type="ECO:0000256" key="8">
    <source>
        <dbReference type="ARBA" id="ARBA00023136"/>
    </source>
</evidence>
<comment type="caution">
    <text evidence="15">The sequence shown here is derived from an EMBL/GenBank/DDBJ whole genome shotgun (WGS) entry which is preliminary data.</text>
</comment>
<evidence type="ECO:0000256" key="4">
    <source>
        <dbReference type="ARBA" id="ARBA00022475"/>
    </source>
</evidence>
<dbReference type="GO" id="GO:0001614">
    <property type="term" value="F:purinergic nucleotide receptor activity"/>
    <property type="evidence" value="ECO:0007669"/>
    <property type="project" value="InterPro"/>
</dbReference>
<dbReference type="GO" id="GO:0098794">
    <property type="term" value="C:postsynapse"/>
    <property type="evidence" value="ECO:0007669"/>
    <property type="project" value="GOC"/>
</dbReference>
<keyword evidence="10" id="KW-0325">Glycoprotein</keyword>
<keyword evidence="11" id="KW-1071">Ligand-gated ion channel</keyword>
<dbReference type="InterPro" id="IPR003049">
    <property type="entry name" value="P2X6_purnocptor"/>
</dbReference>
<sequence length="393" mass="43373">MGFPGAMAGWGLLDYKTEKYVITRNWRVGALQRLLQLGVMAYVVGWALLAKKGYQERDLDPQISVITKLKGVSVTQIKELGNRLWDVADFVKPPQGENVFFLVTNFLVTPEQVQDRCPEHPSIPLANCLADEDCPEGETGIHSHGIKTGQCVEFNGTHRTCEIQGWCPVESSTVPVKPLLVQAENFTLFIKNTVTFSKFNFSKSNALVTWDATYFKRCRYDSRYSPYCPVFRIGDLVAAAGGVFEDLALLGGAVGVRIHWNCDLDAGGSDCRPHYSFQLQERSYNFRCSPHCPPAPWPGPPSSVPLWQPGPTTQRPTPPGTLLCVQEGPQGQEGSSQPQVPQHRLRSHLSRDPVPASVTLHPQPLPDAIPPLSSISLLNTQGGFFFTFALGLI</sequence>
<accession>A0A9X9LDL4</accession>
<evidence type="ECO:0000256" key="7">
    <source>
        <dbReference type="ARBA" id="ARBA00023065"/>
    </source>
</evidence>
<dbReference type="Gene3D" id="2.60.490.10">
    <property type="entry name" value="atp-gated p2x4 ion channel domain"/>
    <property type="match status" value="1"/>
</dbReference>
<dbReference type="GO" id="GO:0005886">
    <property type="term" value="C:plasma membrane"/>
    <property type="evidence" value="ECO:0007669"/>
    <property type="project" value="UniProtKB-SubCell"/>
</dbReference>
<evidence type="ECO:0000256" key="10">
    <source>
        <dbReference type="ARBA" id="ARBA00023180"/>
    </source>
</evidence>
<evidence type="ECO:0000256" key="14">
    <source>
        <dbReference type="SAM" id="MobiDB-lite"/>
    </source>
</evidence>
<comment type="similarity">
    <text evidence="2">Belongs to the P2X receptor family.</text>
</comment>
<proteinExistence type="inferred from homology"/>
<dbReference type="Proteomes" id="UP000269945">
    <property type="component" value="Unassembled WGS sequence"/>
</dbReference>
<dbReference type="InterPro" id="IPR059116">
    <property type="entry name" value="P2X_receptor"/>
</dbReference>
<keyword evidence="4" id="KW-1003">Cell membrane</keyword>
<dbReference type="PROSITE" id="PS01212">
    <property type="entry name" value="P2X_RECEPTOR"/>
    <property type="match status" value="1"/>
</dbReference>
<dbReference type="AlphaFoldDB" id="A0A9X9LDL4"/>
<evidence type="ECO:0000256" key="9">
    <source>
        <dbReference type="ARBA" id="ARBA00023157"/>
    </source>
</evidence>
<dbReference type="GO" id="GO:0033198">
    <property type="term" value="P:response to ATP"/>
    <property type="evidence" value="ECO:0007669"/>
    <property type="project" value="InterPro"/>
</dbReference>
<organism evidence="15 16">
    <name type="scientific">Gulo gulo</name>
    <name type="common">Wolverine</name>
    <name type="synonym">Gluton</name>
    <dbReference type="NCBI Taxonomy" id="48420"/>
    <lineage>
        <taxon>Eukaryota</taxon>
        <taxon>Metazoa</taxon>
        <taxon>Chordata</taxon>
        <taxon>Craniata</taxon>
        <taxon>Vertebrata</taxon>
        <taxon>Euteleostomi</taxon>
        <taxon>Mammalia</taxon>
        <taxon>Eutheria</taxon>
        <taxon>Laurasiatheria</taxon>
        <taxon>Carnivora</taxon>
        <taxon>Caniformia</taxon>
        <taxon>Musteloidea</taxon>
        <taxon>Mustelidae</taxon>
        <taxon>Guloninae</taxon>
        <taxon>Gulo</taxon>
    </lineage>
</organism>
<dbReference type="GO" id="GO:0070588">
    <property type="term" value="P:calcium ion transmembrane transport"/>
    <property type="evidence" value="ECO:0007669"/>
    <property type="project" value="TreeGrafter"/>
</dbReference>
<evidence type="ECO:0000256" key="6">
    <source>
        <dbReference type="ARBA" id="ARBA00022989"/>
    </source>
</evidence>
<keyword evidence="7" id="KW-0406">Ion transport</keyword>
<keyword evidence="9" id="KW-1015">Disulfide bond</keyword>
<dbReference type="GO" id="GO:0005524">
    <property type="term" value="F:ATP binding"/>
    <property type="evidence" value="ECO:0007669"/>
    <property type="project" value="InterPro"/>
</dbReference>